<keyword evidence="2" id="KW-1185">Reference proteome</keyword>
<organism evidence="1 2">
    <name type="scientific">Mycolicibacterium porcinum</name>
    <dbReference type="NCBI Taxonomy" id="39693"/>
    <lineage>
        <taxon>Bacteria</taxon>
        <taxon>Bacillati</taxon>
        <taxon>Actinomycetota</taxon>
        <taxon>Actinomycetes</taxon>
        <taxon>Mycobacteriales</taxon>
        <taxon>Mycobacteriaceae</taxon>
        <taxon>Mycolicibacterium</taxon>
    </lineage>
</organism>
<gene>
    <name evidence="1" type="ORF">ABFW12_22935</name>
</gene>
<dbReference type="Proteomes" id="UP001558474">
    <property type="component" value="Unassembled WGS sequence"/>
</dbReference>
<comment type="caution">
    <text evidence="1">The sequence shown here is derived from an EMBL/GenBank/DDBJ whole genome shotgun (WGS) entry which is preliminary data.</text>
</comment>
<dbReference type="RefSeq" id="WP_368573786.1">
    <property type="nucleotide sequence ID" value="NZ_JBDLOU010000058.1"/>
</dbReference>
<name>A0ABV3VLP6_9MYCO</name>
<evidence type="ECO:0000313" key="2">
    <source>
        <dbReference type="Proteomes" id="UP001558474"/>
    </source>
</evidence>
<sequence>MARAASSTAFVKQHDYSHIINWYRETLPNIAPPKPARWEPIRIGPTWDWNPERGWLFPDHSMGWELLGWTGYWLRDGRGQDWQWTPEQARFLLWYHSLDEMGRLLHRIAVLQRMKGHGKDPLACGEACGHAFGPIQFDHWGSDDQPVGREVDSAWVQITAVSKNQTQNTMKMFPVMLSAEARKHFGIQIGRDNVWGMGDTRQIQASSSNYLALEGNRVTEAIRNEPQNWNGSNQGHELAGTIDGNSTKIPGGQGRILDIENAFRPGDDSVAERVRHAWESTQATKDRAAKARSFGLLYDSLEAHPKAPLTEEAAPEVLESVRGDSHWLDIPSMVESILNGSNPPSESRRKWYNQITASADAWTTAQEFDACYRDENPEPGDSILIFGDGSKSDDNTAAFGVRISDGMAFPIGIWVPQKVKENGREINLPIDRAAVDHKIRQWLDDYDVWGLWFDPSDARDDETGERYWNRSAMAGPRTTPGNCAGCQQ</sequence>
<protein>
    <recommendedName>
        <fullName evidence="3">Terminase</fullName>
    </recommendedName>
</protein>
<accession>A0ABV3VLP6</accession>
<proteinExistence type="predicted"/>
<dbReference type="EMBL" id="JBDLOU010000058">
    <property type="protein sequence ID" value="MEX3741087.1"/>
    <property type="molecule type" value="Genomic_DNA"/>
</dbReference>
<evidence type="ECO:0008006" key="3">
    <source>
        <dbReference type="Google" id="ProtNLM"/>
    </source>
</evidence>
<evidence type="ECO:0000313" key="1">
    <source>
        <dbReference type="EMBL" id="MEX3741087.1"/>
    </source>
</evidence>
<reference evidence="1 2" key="1">
    <citation type="submission" date="2024-04" db="EMBL/GenBank/DDBJ databases">
        <title>Genomic Markers of Mycobacteria.</title>
        <authorList>
            <person name="Soliman M.S."/>
            <person name="Elkholy A."/>
            <person name="Soliman N.S."/>
            <person name="Abbas A."/>
            <person name="Khayrat S."/>
            <person name="Shawky S."/>
        </authorList>
    </citation>
    <scope>NUCLEOTIDE SEQUENCE [LARGE SCALE GENOMIC DNA]</scope>
    <source>
        <strain evidence="1 2">Egy-CU-AM5</strain>
    </source>
</reference>